<sequence>MDGSHCSIIKAKFPVKYSERLKRDDQFGEEMVEKKSEQIMRKETRRMDGNCEEGSDSFRRGINDVENV</sequence>
<evidence type="ECO:0000256" key="1">
    <source>
        <dbReference type="SAM" id="MobiDB-lite"/>
    </source>
</evidence>
<dbReference type="AlphaFoldDB" id="A0ABD6EZV5"/>
<evidence type="ECO:0000313" key="2">
    <source>
        <dbReference type="EMBL" id="MFH4982252.1"/>
    </source>
</evidence>
<comment type="caution">
    <text evidence="2">The sequence shown here is derived from an EMBL/GenBank/DDBJ whole genome shotgun (WGS) entry which is preliminary data.</text>
</comment>
<accession>A0ABD6EZV5</accession>
<reference evidence="2 3" key="1">
    <citation type="submission" date="2024-08" db="EMBL/GenBank/DDBJ databases">
        <title>Gnathostoma spinigerum genome.</title>
        <authorList>
            <person name="Gonzalez-Bertolin B."/>
            <person name="Monzon S."/>
            <person name="Zaballos A."/>
            <person name="Jimenez P."/>
            <person name="Dekumyoy P."/>
            <person name="Varona S."/>
            <person name="Cuesta I."/>
            <person name="Sumanam S."/>
            <person name="Adisakwattana P."/>
            <person name="Gasser R.B."/>
            <person name="Hernandez-Gonzalez A."/>
            <person name="Young N.D."/>
            <person name="Perteguer M.J."/>
        </authorList>
    </citation>
    <scope>NUCLEOTIDE SEQUENCE [LARGE SCALE GENOMIC DNA]</scope>
    <source>
        <strain evidence="2">AL3</strain>
        <tissue evidence="2">Liver</tissue>
    </source>
</reference>
<gene>
    <name evidence="2" type="ORF">AB6A40_008961</name>
</gene>
<organism evidence="2 3">
    <name type="scientific">Gnathostoma spinigerum</name>
    <dbReference type="NCBI Taxonomy" id="75299"/>
    <lineage>
        <taxon>Eukaryota</taxon>
        <taxon>Metazoa</taxon>
        <taxon>Ecdysozoa</taxon>
        <taxon>Nematoda</taxon>
        <taxon>Chromadorea</taxon>
        <taxon>Rhabditida</taxon>
        <taxon>Spirurina</taxon>
        <taxon>Gnathostomatomorpha</taxon>
        <taxon>Gnathostomatoidea</taxon>
        <taxon>Gnathostomatidae</taxon>
        <taxon>Gnathostoma</taxon>
    </lineage>
</organism>
<feature type="compositionally biased region" description="Basic and acidic residues" evidence="1">
    <location>
        <begin position="56"/>
        <end position="68"/>
    </location>
</feature>
<proteinExistence type="predicted"/>
<dbReference type="EMBL" id="JBGFUD010008856">
    <property type="protein sequence ID" value="MFH4982252.1"/>
    <property type="molecule type" value="Genomic_DNA"/>
</dbReference>
<name>A0ABD6EZV5_9BILA</name>
<dbReference type="Proteomes" id="UP001608902">
    <property type="component" value="Unassembled WGS sequence"/>
</dbReference>
<protein>
    <submittedName>
        <fullName evidence="2">Uncharacterized protein</fullName>
    </submittedName>
</protein>
<feature type="compositionally biased region" description="Basic and acidic residues" evidence="1">
    <location>
        <begin position="28"/>
        <end position="49"/>
    </location>
</feature>
<feature type="region of interest" description="Disordered" evidence="1">
    <location>
        <begin position="28"/>
        <end position="68"/>
    </location>
</feature>
<keyword evidence="3" id="KW-1185">Reference proteome</keyword>
<evidence type="ECO:0000313" key="3">
    <source>
        <dbReference type="Proteomes" id="UP001608902"/>
    </source>
</evidence>